<dbReference type="KEGG" id="abas:ACPOL_4912"/>
<dbReference type="EMBL" id="CP030840">
    <property type="protein sequence ID" value="AXC14174.1"/>
    <property type="molecule type" value="Genomic_DNA"/>
</dbReference>
<dbReference type="RefSeq" id="WP_275066494.1">
    <property type="nucleotide sequence ID" value="NZ_CP030840.1"/>
</dbReference>
<evidence type="ECO:0000313" key="2">
    <source>
        <dbReference type="Proteomes" id="UP000253606"/>
    </source>
</evidence>
<sequence>MENSCRAGLAKYGHRLYGLWQAVAEDTNKAIAATMLINAYYRP</sequence>
<gene>
    <name evidence="1" type="ORF">ACPOL_4912</name>
</gene>
<evidence type="ECO:0000313" key="1">
    <source>
        <dbReference type="EMBL" id="AXC14174.1"/>
    </source>
</evidence>
<reference evidence="1 2" key="1">
    <citation type="journal article" date="2018" name="Front. Microbiol.">
        <title>Hydrolytic Capabilities as a Key to Environmental Success: Chitinolytic and Cellulolytic Acidobacteria From Acidic Sub-arctic Soils and Boreal Peatlands.</title>
        <authorList>
            <person name="Belova S.E."/>
            <person name="Ravin N.V."/>
            <person name="Pankratov T.A."/>
            <person name="Rakitin A.L."/>
            <person name="Ivanova A.A."/>
            <person name="Beletsky A.V."/>
            <person name="Mardanov A.V."/>
            <person name="Sinninghe Damste J.S."/>
            <person name="Dedysh S.N."/>
        </authorList>
    </citation>
    <scope>NUCLEOTIDE SEQUENCE [LARGE SCALE GENOMIC DNA]</scope>
    <source>
        <strain evidence="1 2">SBC82</strain>
    </source>
</reference>
<organism evidence="1 2">
    <name type="scientific">Acidisarcina polymorpha</name>
    <dbReference type="NCBI Taxonomy" id="2211140"/>
    <lineage>
        <taxon>Bacteria</taxon>
        <taxon>Pseudomonadati</taxon>
        <taxon>Acidobacteriota</taxon>
        <taxon>Terriglobia</taxon>
        <taxon>Terriglobales</taxon>
        <taxon>Acidobacteriaceae</taxon>
        <taxon>Acidisarcina</taxon>
    </lineage>
</organism>
<protein>
    <submittedName>
        <fullName evidence="1">Uncharacterized protein</fullName>
    </submittedName>
</protein>
<accession>A0A2Z5G615</accession>
<dbReference type="AlphaFoldDB" id="A0A2Z5G615"/>
<proteinExistence type="predicted"/>
<name>A0A2Z5G615_9BACT</name>
<dbReference type="Proteomes" id="UP000253606">
    <property type="component" value="Chromosome"/>
</dbReference>
<keyword evidence="2" id="KW-1185">Reference proteome</keyword>